<evidence type="ECO:0000313" key="3">
    <source>
        <dbReference type="Proteomes" id="UP000004263"/>
    </source>
</evidence>
<dbReference type="PANTHER" id="PTHR41339:SF1">
    <property type="entry name" value="SECRETED PROTEIN"/>
    <property type="match status" value="1"/>
</dbReference>
<reference evidence="2 3" key="1">
    <citation type="submission" date="2006-03" db="EMBL/GenBank/DDBJ databases">
        <authorList>
            <person name="Pinhassi J."/>
            <person name="Pedros-Alio C."/>
            <person name="Ferriera S."/>
            <person name="Johnson J."/>
            <person name="Kravitz S."/>
            <person name="Halpern A."/>
            <person name="Remington K."/>
            <person name="Beeson K."/>
            <person name="Tran B."/>
            <person name="Rogers Y.-H."/>
            <person name="Friedman R."/>
            <person name="Venter J.C."/>
        </authorList>
    </citation>
    <scope>NUCLEOTIDE SEQUENCE [LARGE SCALE GENOMIC DNA]</scope>
    <source>
        <strain evidence="2 3">RED65</strain>
    </source>
</reference>
<dbReference type="RefSeq" id="WP_007019030.1">
    <property type="nucleotide sequence ID" value="NZ_CH724120.1"/>
</dbReference>
<sequence length="514" mass="53806">MELKKLVMAMAVTGASVALTACGGSDDDNNDNDSAFVTCNEETKVCTLEGTMTENYTLTKDYEYRLSGLLQVGEGNVDLADAAEMQAVKNAGVTLTIEPGVHVKANSDGVLLVTRGSKLIADGKKSDNTIDPITFSSRQDDDFDGLGEWGGVVIQGFAPHYGAGNTGFCGGDVAVTADVVCNVEGEGGDFIGNFGGGDKADNSGVIRYVRIAEAGKVAGPNNEINGLTLQGVGHGTTVEYVQVHGNQDDGIEWFGGTVNVKYAVLTNNDDDAIDFDEGYMGNIQYAIVLQNQADDARPVGSNDPRGIEANSSDEDYVPQTAATLANISVINGPISGAARDENGDYIWVDEDGNVVASTDPEADYLGAEPGVRFRGSVNVDFINSVVATTDHNKGCIRIDSSDHDEDSNTAKIATPVNLVNVMASNCGLSDEFPKDDTTKDSVTATGLVSEVADFDTAWALTNTAATVTAPTIEATDNGSNFVFDQTTYIGAVEPGTPAASAWYAGWIIPGSLDD</sequence>
<gene>
    <name evidence="2" type="ORF">RED65_03490</name>
</gene>
<evidence type="ECO:0000313" key="2">
    <source>
        <dbReference type="EMBL" id="EAT12070.1"/>
    </source>
</evidence>
<feature type="chain" id="PRO_5004194870" evidence="1">
    <location>
        <begin position="21"/>
        <end position="514"/>
    </location>
</feature>
<organism evidence="2 3">
    <name type="scientific">Bermanella marisrubri</name>
    <dbReference type="NCBI Taxonomy" id="207949"/>
    <lineage>
        <taxon>Bacteria</taxon>
        <taxon>Pseudomonadati</taxon>
        <taxon>Pseudomonadota</taxon>
        <taxon>Gammaproteobacteria</taxon>
        <taxon>Oceanospirillales</taxon>
        <taxon>Oceanospirillaceae</taxon>
        <taxon>Bermanella</taxon>
    </lineage>
</organism>
<proteinExistence type="predicted"/>
<protein>
    <submittedName>
        <fullName evidence="2">Putative lipoprotein</fullName>
    </submittedName>
</protein>
<feature type="signal peptide" evidence="1">
    <location>
        <begin position="1"/>
        <end position="20"/>
    </location>
</feature>
<dbReference type="STRING" id="207949.RED65_03490"/>
<dbReference type="EMBL" id="AAQH01000010">
    <property type="protein sequence ID" value="EAT12070.1"/>
    <property type="molecule type" value="Genomic_DNA"/>
</dbReference>
<dbReference type="OrthoDB" id="237393at2"/>
<dbReference type="HOGENOM" id="CLU_034925_1_0_6"/>
<accession>Q1N1I0</accession>
<dbReference type="AlphaFoldDB" id="Q1N1I0"/>
<dbReference type="PROSITE" id="PS51257">
    <property type="entry name" value="PROKAR_LIPOPROTEIN"/>
    <property type="match status" value="1"/>
</dbReference>
<name>Q1N1I0_9GAMM</name>
<dbReference type="PANTHER" id="PTHR41339">
    <property type="entry name" value="LIPL48"/>
    <property type="match status" value="1"/>
</dbReference>
<comment type="caution">
    <text evidence="2">The sequence shown here is derived from an EMBL/GenBank/DDBJ whole genome shotgun (WGS) entry which is preliminary data.</text>
</comment>
<dbReference type="Proteomes" id="UP000004263">
    <property type="component" value="Unassembled WGS sequence"/>
</dbReference>
<keyword evidence="1" id="KW-0732">Signal</keyword>
<keyword evidence="3" id="KW-1185">Reference proteome</keyword>
<evidence type="ECO:0000256" key="1">
    <source>
        <dbReference type="SAM" id="SignalP"/>
    </source>
</evidence>
<keyword evidence="2" id="KW-0449">Lipoprotein</keyword>